<keyword evidence="3" id="KW-1185">Reference proteome</keyword>
<organism evidence="2 3">
    <name type="scientific">Aureibacillus halotolerans</name>
    <dbReference type="NCBI Taxonomy" id="1508390"/>
    <lineage>
        <taxon>Bacteria</taxon>
        <taxon>Bacillati</taxon>
        <taxon>Bacillota</taxon>
        <taxon>Bacilli</taxon>
        <taxon>Bacillales</taxon>
        <taxon>Bacillaceae</taxon>
        <taxon>Aureibacillus</taxon>
    </lineage>
</organism>
<dbReference type="Gene3D" id="1.10.3480.10">
    <property type="entry name" value="TorD-like"/>
    <property type="match status" value="1"/>
</dbReference>
<reference evidence="2 3" key="1">
    <citation type="submission" date="2019-03" db="EMBL/GenBank/DDBJ databases">
        <title>Genomic Encyclopedia of Type Strains, Phase IV (KMG-IV): sequencing the most valuable type-strain genomes for metagenomic binning, comparative biology and taxonomic classification.</title>
        <authorList>
            <person name="Goeker M."/>
        </authorList>
    </citation>
    <scope>NUCLEOTIDE SEQUENCE [LARGE SCALE GENOMIC DNA]</scope>
    <source>
        <strain evidence="2 3">DSM 28697</strain>
    </source>
</reference>
<accession>A0A4R6UCC7</accession>
<protein>
    <submittedName>
        <fullName evidence="2">Respiratory nitrate reductase chaperone NarJ</fullName>
    </submittedName>
</protein>
<comment type="caution">
    <text evidence="2">The sequence shown here is derived from an EMBL/GenBank/DDBJ whole genome shotgun (WGS) entry which is preliminary data.</text>
</comment>
<dbReference type="InterPro" id="IPR003765">
    <property type="entry name" value="NO3_reductase_chaperone_NarJ"/>
</dbReference>
<proteinExistence type="predicted"/>
<evidence type="ECO:0000256" key="1">
    <source>
        <dbReference type="ARBA" id="ARBA00023063"/>
    </source>
</evidence>
<dbReference type="PANTHER" id="PTHR43680:SF2">
    <property type="entry name" value="NITRATE REDUCTASE MOLYBDENUM COFACTOR ASSEMBLY CHAPERONE NARJ"/>
    <property type="match status" value="1"/>
</dbReference>
<dbReference type="NCBIfam" id="TIGR00684">
    <property type="entry name" value="narJ"/>
    <property type="match status" value="1"/>
</dbReference>
<dbReference type="InterPro" id="IPR036411">
    <property type="entry name" value="TorD-like_sf"/>
</dbReference>
<dbReference type="SUPFAM" id="SSF89155">
    <property type="entry name" value="TorD-like"/>
    <property type="match status" value="1"/>
</dbReference>
<evidence type="ECO:0000313" key="3">
    <source>
        <dbReference type="Proteomes" id="UP000295632"/>
    </source>
</evidence>
<dbReference type="Proteomes" id="UP000295632">
    <property type="component" value="Unassembled WGS sequence"/>
</dbReference>
<dbReference type="InterPro" id="IPR020945">
    <property type="entry name" value="DMSO/NO3_reduct_chaperone"/>
</dbReference>
<keyword evidence="1" id="KW-0534">Nitrate assimilation</keyword>
<dbReference type="GO" id="GO:0016530">
    <property type="term" value="F:metallochaperone activity"/>
    <property type="evidence" value="ECO:0007669"/>
    <property type="project" value="TreeGrafter"/>
</dbReference>
<dbReference type="EMBL" id="SNYJ01000005">
    <property type="protein sequence ID" value="TDQ40734.1"/>
    <property type="molecule type" value="Genomic_DNA"/>
</dbReference>
<dbReference type="PANTHER" id="PTHR43680">
    <property type="entry name" value="NITRATE REDUCTASE MOLYBDENUM COFACTOR ASSEMBLY CHAPERONE"/>
    <property type="match status" value="1"/>
</dbReference>
<name>A0A4R6UCC7_9BACI</name>
<dbReference type="GO" id="GO:0042128">
    <property type="term" value="P:nitrate assimilation"/>
    <property type="evidence" value="ECO:0007669"/>
    <property type="project" value="UniProtKB-KW"/>
</dbReference>
<evidence type="ECO:0000313" key="2">
    <source>
        <dbReference type="EMBL" id="TDQ40734.1"/>
    </source>
</evidence>
<dbReference type="OrthoDB" id="5296272at2"/>
<dbReference type="GO" id="GO:0051082">
    <property type="term" value="F:unfolded protein binding"/>
    <property type="evidence" value="ECO:0007669"/>
    <property type="project" value="InterPro"/>
</dbReference>
<gene>
    <name evidence="2" type="ORF">EV213_10580</name>
</gene>
<dbReference type="RefSeq" id="WP_133579934.1">
    <property type="nucleotide sequence ID" value="NZ_SNYJ01000005.1"/>
</dbReference>
<sequence length="176" mass="20709">MHMTFQMMSYLLRYPDEDLQAALPDIRDFCTRMKEESVQDSLLTFLDEVEKRDLDQLTDHYIGHFDFGRLTNLYVTYLKLGEQRERGVELLKLKMMYEENGFSLTEKDLPDYLPLMLEFCAHAPEKARTELLQMHGNAIDEIRNKLAEQSSYYAVLLDALFHLMEAQGVEIERQVS</sequence>
<dbReference type="GO" id="GO:0051131">
    <property type="term" value="P:chaperone-mediated protein complex assembly"/>
    <property type="evidence" value="ECO:0007669"/>
    <property type="project" value="InterPro"/>
</dbReference>
<dbReference type="AlphaFoldDB" id="A0A4R6UCC7"/>
<dbReference type="Pfam" id="PF02613">
    <property type="entry name" value="Nitrate_red_del"/>
    <property type="match status" value="1"/>
</dbReference>